<comment type="caution">
    <text evidence="5">The sequence shown here is derived from an EMBL/GenBank/DDBJ whole genome shotgun (WGS) entry which is preliminary data.</text>
</comment>
<dbReference type="Proteomes" id="UP000565576">
    <property type="component" value="Unassembled WGS sequence"/>
</dbReference>
<dbReference type="CDD" id="cd09999">
    <property type="entry name" value="Arginase-like_1"/>
    <property type="match status" value="1"/>
</dbReference>
<keyword evidence="2 5" id="KW-0378">Hydrolase</keyword>
<dbReference type="Gene3D" id="3.40.800.10">
    <property type="entry name" value="Ureohydrolase domain"/>
    <property type="match status" value="1"/>
</dbReference>
<protein>
    <submittedName>
        <fullName evidence="5">Arginase/N-omega-hydroxy-L-arginine amidinohydrolase</fullName>
        <ecNumber evidence="5">3.5.3.1</ecNumber>
        <ecNumber evidence="5">3.5.3.25</ecNumber>
    </submittedName>
</protein>
<dbReference type="InterPro" id="IPR023696">
    <property type="entry name" value="Ureohydrolase_dom_sf"/>
</dbReference>
<evidence type="ECO:0000256" key="2">
    <source>
        <dbReference type="ARBA" id="ARBA00022801"/>
    </source>
</evidence>
<keyword evidence="1" id="KW-0479">Metal-binding</keyword>
<dbReference type="EC" id="3.5.3.25" evidence="5"/>
<dbReference type="PANTHER" id="PTHR43782:SF3">
    <property type="entry name" value="ARGINASE"/>
    <property type="match status" value="1"/>
</dbReference>
<dbReference type="PROSITE" id="PS51409">
    <property type="entry name" value="ARGINASE_2"/>
    <property type="match status" value="1"/>
</dbReference>
<proteinExistence type="inferred from homology"/>
<name>A0A7X0ISB3_9HYPH</name>
<dbReference type="EC" id="3.5.3.1" evidence="5"/>
<evidence type="ECO:0000256" key="3">
    <source>
        <dbReference type="ARBA" id="ARBA00023211"/>
    </source>
</evidence>
<gene>
    <name evidence="5" type="ORF">GGD46_003233</name>
</gene>
<organism evidence="5 6">
    <name type="scientific">Rhizobium lusitanum</name>
    <dbReference type="NCBI Taxonomy" id="293958"/>
    <lineage>
        <taxon>Bacteria</taxon>
        <taxon>Pseudomonadati</taxon>
        <taxon>Pseudomonadota</taxon>
        <taxon>Alphaproteobacteria</taxon>
        <taxon>Hyphomicrobiales</taxon>
        <taxon>Rhizobiaceae</taxon>
        <taxon>Rhizobium/Agrobacterium group</taxon>
        <taxon>Rhizobium</taxon>
    </lineage>
</organism>
<dbReference type="GO" id="GO:0005737">
    <property type="term" value="C:cytoplasm"/>
    <property type="evidence" value="ECO:0007669"/>
    <property type="project" value="TreeGrafter"/>
</dbReference>
<dbReference type="GO" id="GO:0030145">
    <property type="term" value="F:manganese ion binding"/>
    <property type="evidence" value="ECO:0007669"/>
    <property type="project" value="TreeGrafter"/>
</dbReference>
<evidence type="ECO:0000256" key="4">
    <source>
        <dbReference type="PROSITE-ProRule" id="PRU00742"/>
    </source>
</evidence>
<evidence type="ECO:0000313" key="6">
    <source>
        <dbReference type="Proteomes" id="UP000565576"/>
    </source>
</evidence>
<accession>A0A7X0ISB3</accession>
<dbReference type="AlphaFoldDB" id="A0A7X0ISB3"/>
<dbReference type="Pfam" id="PF00491">
    <property type="entry name" value="Arginase"/>
    <property type="match status" value="1"/>
</dbReference>
<dbReference type="SUPFAM" id="SSF52768">
    <property type="entry name" value="Arginase/deacetylase"/>
    <property type="match status" value="1"/>
</dbReference>
<dbReference type="EMBL" id="JACHBG010000006">
    <property type="protein sequence ID" value="MBB6485939.1"/>
    <property type="molecule type" value="Genomic_DNA"/>
</dbReference>
<reference evidence="5 6" key="1">
    <citation type="submission" date="2020-08" db="EMBL/GenBank/DDBJ databases">
        <title>Genomic Encyclopedia of Type Strains, Phase IV (KMG-V): Genome sequencing to study the core and pangenomes of soil and plant-associated prokaryotes.</title>
        <authorList>
            <person name="Whitman W."/>
        </authorList>
    </citation>
    <scope>NUCLEOTIDE SEQUENCE [LARGE SCALE GENOMIC DNA]</scope>
    <source>
        <strain evidence="5 6">SEMIA 4060</strain>
    </source>
</reference>
<dbReference type="GO" id="GO:0004053">
    <property type="term" value="F:arginase activity"/>
    <property type="evidence" value="ECO:0007669"/>
    <property type="project" value="UniProtKB-EC"/>
</dbReference>
<dbReference type="RefSeq" id="WP_184705431.1">
    <property type="nucleotide sequence ID" value="NZ_JACHBG010000006.1"/>
</dbReference>
<sequence length="281" mass="29535">MKDFFVSKEQIVAFELVVSQGRIADRSGGAIPGAALTAAAIRDVTGLTPVIVGTASAPKIDDWSSSLPKAKETLQALQRTVSDILNRGDRPLVVANTCSASLATLPIVAKRNPNAVILWIDARGDFNTPQTTESGYLGGMVLAAACGRWDSGLGSGVEPTNVMVVGARDIDPAEEELLRQSGVRVVPPADVSPQKILPMIGDAPVWIHVDWDVLEPGYVPAAYAIGGGLTPDTLRAIFELIPNHQIAGIELAEFESSGDPVKDAASLDHLIHAVSPLLPAK</sequence>
<comment type="similarity">
    <text evidence="4">Belongs to the arginase family.</text>
</comment>
<dbReference type="InterPro" id="IPR006035">
    <property type="entry name" value="Ureohydrolase"/>
</dbReference>
<keyword evidence="3" id="KW-0464">Manganese</keyword>
<evidence type="ECO:0000256" key="1">
    <source>
        <dbReference type="ARBA" id="ARBA00022723"/>
    </source>
</evidence>
<dbReference type="PANTHER" id="PTHR43782">
    <property type="entry name" value="ARGINASE"/>
    <property type="match status" value="1"/>
</dbReference>
<evidence type="ECO:0000313" key="5">
    <source>
        <dbReference type="EMBL" id="MBB6485939.1"/>
    </source>
</evidence>